<accession>A0A5J4WHT9</accession>
<reference evidence="1 2" key="1">
    <citation type="submission" date="2019-03" db="EMBL/GenBank/DDBJ databases">
        <title>Single cell metagenomics reveals metabolic interactions within the superorganism composed of flagellate Streblomastix strix and complex community of Bacteroidetes bacteria on its surface.</title>
        <authorList>
            <person name="Treitli S.C."/>
            <person name="Kolisko M."/>
            <person name="Husnik F."/>
            <person name="Keeling P."/>
            <person name="Hampl V."/>
        </authorList>
    </citation>
    <scope>NUCLEOTIDE SEQUENCE [LARGE SCALE GENOMIC DNA]</scope>
    <source>
        <strain evidence="1">ST1C</strain>
    </source>
</reference>
<dbReference type="Proteomes" id="UP000324800">
    <property type="component" value="Unassembled WGS sequence"/>
</dbReference>
<dbReference type="AlphaFoldDB" id="A0A5J4WHT9"/>
<gene>
    <name evidence="1" type="ORF">EZS28_010085</name>
</gene>
<protein>
    <submittedName>
        <fullName evidence="1">Uncharacterized protein</fullName>
    </submittedName>
</protein>
<name>A0A5J4WHT9_9EUKA</name>
<evidence type="ECO:0000313" key="1">
    <source>
        <dbReference type="EMBL" id="KAA6394388.1"/>
    </source>
</evidence>
<dbReference type="EMBL" id="SNRW01001955">
    <property type="protein sequence ID" value="KAA6394388.1"/>
    <property type="molecule type" value="Genomic_DNA"/>
</dbReference>
<organism evidence="1 2">
    <name type="scientific">Streblomastix strix</name>
    <dbReference type="NCBI Taxonomy" id="222440"/>
    <lineage>
        <taxon>Eukaryota</taxon>
        <taxon>Metamonada</taxon>
        <taxon>Preaxostyla</taxon>
        <taxon>Oxymonadida</taxon>
        <taxon>Streblomastigidae</taxon>
        <taxon>Streblomastix</taxon>
    </lineage>
</organism>
<proteinExistence type="predicted"/>
<sequence length="84" mass="9761">MSRFFRAGPIGGCPESQQTNEELISLPENWLIAPEFNYLFNLFIDSDQKICKWMTVISPSFSFKFFNYILILASDGNLSCRRQK</sequence>
<evidence type="ECO:0000313" key="2">
    <source>
        <dbReference type="Proteomes" id="UP000324800"/>
    </source>
</evidence>
<comment type="caution">
    <text evidence="1">The sequence shown here is derived from an EMBL/GenBank/DDBJ whole genome shotgun (WGS) entry which is preliminary data.</text>
</comment>